<sequence length="376" mass="40932">MRSRDTVSVALLSGKGSETVFTGAVKCWLETEGFDHKHFGWGFETMNTLKVRGVCGLMLIALVAPQAGAVEWADNMFPVKKHEFGTVAVAAKTEFRFPFKNLYKEDVHVSTVRASCGCTTPIIENHTLKTGETGHILARFNTGSFHGKKGATLTVVIDKPYYAEVQLRVDGYIRRDIVFNPGQVEFGSVMQGESVHKEIGVTYAGRSDWKIVEVQSPSPNVAAAFEEVSRNGGRVSYKLNVAFDGAAEPGQAHTNIVVITNDRAMPRVPLEVTYEVRPAVIVSPQVMAIGNLKPGESSEQRLVVRSDKPFRLTDIKAEGFSIEYKANAESKKMHVLPLKITAGDKAGSMSQRLIVHTDLPGDLTGSALVAGQIVAK</sequence>
<evidence type="ECO:0008006" key="3">
    <source>
        <dbReference type="Google" id="ProtNLM"/>
    </source>
</evidence>
<evidence type="ECO:0000313" key="1">
    <source>
        <dbReference type="EMBL" id="QDV59303.1"/>
    </source>
</evidence>
<dbReference type="AlphaFoldDB" id="A0A518J1U7"/>
<dbReference type="PANTHER" id="PTHR37833">
    <property type="entry name" value="LIPOPROTEIN-RELATED"/>
    <property type="match status" value="1"/>
</dbReference>
<reference evidence="1 2" key="1">
    <citation type="submission" date="2019-02" db="EMBL/GenBank/DDBJ databases">
        <title>Deep-cultivation of Planctomycetes and their phenomic and genomic characterization uncovers novel biology.</title>
        <authorList>
            <person name="Wiegand S."/>
            <person name="Jogler M."/>
            <person name="Boedeker C."/>
            <person name="Pinto D."/>
            <person name="Vollmers J."/>
            <person name="Rivas-Marin E."/>
            <person name="Kohn T."/>
            <person name="Peeters S.H."/>
            <person name="Heuer A."/>
            <person name="Rast P."/>
            <person name="Oberbeckmann S."/>
            <person name="Bunk B."/>
            <person name="Jeske O."/>
            <person name="Meyerdierks A."/>
            <person name="Storesund J.E."/>
            <person name="Kallscheuer N."/>
            <person name="Luecker S."/>
            <person name="Lage O.M."/>
            <person name="Pohl T."/>
            <person name="Merkel B.J."/>
            <person name="Hornburger P."/>
            <person name="Mueller R.-W."/>
            <person name="Bruemmer F."/>
            <person name="Labrenz M."/>
            <person name="Spormann A.M."/>
            <person name="Op den Camp H."/>
            <person name="Overmann J."/>
            <person name="Amann R."/>
            <person name="Jetten M.S.M."/>
            <person name="Mascher T."/>
            <person name="Medema M.H."/>
            <person name="Devos D.P."/>
            <person name="Kaster A.-K."/>
            <person name="Ovreas L."/>
            <person name="Rohde M."/>
            <person name="Galperin M.Y."/>
            <person name="Jogler C."/>
        </authorList>
    </citation>
    <scope>NUCLEOTIDE SEQUENCE [LARGE SCALE GENOMIC DNA]</scope>
    <source>
        <strain evidence="1 2">Mal33</strain>
    </source>
</reference>
<dbReference type="InterPro" id="IPR011467">
    <property type="entry name" value="DUF1573"/>
</dbReference>
<organism evidence="1 2">
    <name type="scientific">Rosistilla oblonga</name>
    <dbReference type="NCBI Taxonomy" id="2527990"/>
    <lineage>
        <taxon>Bacteria</taxon>
        <taxon>Pseudomonadati</taxon>
        <taxon>Planctomycetota</taxon>
        <taxon>Planctomycetia</taxon>
        <taxon>Pirellulales</taxon>
        <taxon>Pirellulaceae</taxon>
        <taxon>Rosistilla</taxon>
    </lineage>
</organism>
<keyword evidence="2" id="KW-1185">Reference proteome</keyword>
<protein>
    <recommendedName>
        <fullName evidence="3">DUF1573 domain-containing protein</fullName>
    </recommendedName>
</protein>
<name>A0A518J1U7_9BACT</name>
<gene>
    <name evidence="1" type="ORF">Mal33_53310</name>
</gene>
<proteinExistence type="predicted"/>
<dbReference type="Proteomes" id="UP000316770">
    <property type="component" value="Chromosome"/>
</dbReference>
<dbReference type="PANTHER" id="PTHR37833:SF1">
    <property type="entry name" value="SIGNAL PEPTIDE PROTEIN"/>
    <property type="match status" value="1"/>
</dbReference>
<dbReference type="InterPro" id="IPR013783">
    <property type="entry name" value="Ig-like_fold"/>
</dbReference>
<accession>A0A518J1U7</accession>
<dbReference type="Pfam" id="PF07610">
    <property type="entry name" value="DUF1573"/>
    <property type="match status" value="1"/>
</dbReference>
<dbReference type="EMBL" id="CP036318">
    <property type="protein sequence ID" value="QDV59303.1"/>
    <property type="molecule type" value="Genomic_DNA"/>
</dbReference>
<dbReference type="Gene3D" id="2.60.40.10">
    <property type="entry name" value="Immunoglobulins"/>
    <property type="match status" value="2"/>
</dbReference>
<evidence type="ECO:0000313" key="2">
    <source>
        <dbReference type="Proteomes" id="UP000316770"/>
    </source>
</evidence>